<accession>A0A1V0V005</accession>
<evidence type="ECO:0008006" key="3">
    <source>
        <dbReference type="Google" id="ProtNLM"/>
    </source>
</evidence>
<dbReference type="Proteomes" id="UP000192727">
    <property type="component" value="Plasmid pPLP3"/>
</dbReference>
<dbReference type="AlphaFoldDB" id="A0A1V0V005"/>
<evidence type="ECO:0000313" key="2">
    <source>
        <dbReference type="Proteomes" id="UP000192727"/>
    </source>
</evidence>
<name>A0A1V0V005_9BACL</name>
<evidence type="ECO:0000313" key="1">
    <source>
        <dbReference type="EMBL" id="ARF70774.1"/>
    </source>
</evidence>
<proteinExistence type="predicted"/>
<keyword evidence="1" id="KW-0614">Plasmid</keyword>
<dbReference type="RefSeq" id="WP_083041755.1">
    <property type="nucleotide sequence ID" value="NZ_CP020558.1"/>
</dbReference>
<organism evidence="1 2">
    <name type="scientific">Paenibacillus larvae subsp. pulvifaciens</name>
    <dbReference type="NCBI Taxonomy" id="1477"/>
    <lineage>
        <taxon>Bacteria</taxon>
        <taxon>Bacillati</taxon>
        <taxon>Bacillota</taxon>
        <taxon>Bacilli</taxon>
        <taxon>Bacillales</taxon>
        <taxon>Paenibacillaceae</taxon>
        <taxon>Paenibacillus</taxon>
    </lineage>
</organism>
<gene>
    <name evidence="1" type="ORF">B7C51_25220</name>
</gene>
<dbReference type="EMBL" id="CP020558">
    <property type="protein sequence ID" value="ARF70774.1"/>
    <property type="molecule type" value="Genomic_DNA"/>
</dbReference>
<geneLocation type="plasmid" evidence="2">
    <name>pplp3</name>
</geneLocation>
<protein>
    <recommendedName>
        <fullName evidence="3">Phage structural protein</fullName>
    </recommendedName>
</protein>
<reference evidence="1 2" key="1">
    <citation type="submission" date="2017-03" db="EMBL/GenBank/DDBJ databases">
        <title>Paenibacillus larvae genome sequencing.</title>
        <authorList>
            <person name="Dingman D.W."/>
        </authorList>
    </citation>
    <scope>NUCLEOTIDE SEQUENCE [LARGE SCALE GENOMIC DNA]</scope>
    <source>
        <strain evidence="1 2">SAG 10367</strain>
        <plasmid evidence="2">pplp3</plasmid>
    </source>
</reference>
<sequence length="251" mass="27738">MAKFGVKEVADVTIYDIATNKPVLYLDTLKMTNIENKADSSAARGGKGNSKLLEWDFNKEVTMKMQDALMSFKSLSLMTGNDVKIGVAQVHRREVLVASAGTTGKSKVTLSKVPIEGSISTYLLSDDEIRKEIKSTNTSKEKEVTFDIADVPAGTSVVVFYKFETDANAQTITISADKFPAYVKIIGDTTIRDSKDGDDYPAQFIIHKAKISPNFTLTFQADGEPSVFDMDLTVFKKDDNSDMYEFIQYAD</sequence>